<gene>
    <name evidence="1" type="ORF">FB466_0859</name>
</gene>
<name>A0A543I630_9MICO</name>
<proteinExistence type="predicted"/>
<evidence type="ECO:0000313" key="2">
    <source>
        <dbReference type="Proteomes" id="UP000318331"/>
    </source>
</evidence>
<dbReference type="Proteomes" id="UP000318331">
    <property type="component" value="Unassembled WGS sequence"/>
</dbReference>
<dbReference type="SUPFAM" id="SSF159888">
    <property type="entry name" value="YdhG-like"/>
    <property type="match status" value="1"/>
</dbReference>
<evidence type="ECO:0000313" key="1">
    <source>
        <dbReference type="EMBL" id="TQM66038.1"/>
    </source>
</evidence>
<protein>
    <recommendedName>
        <fullName evidence="3">YdhG-like domain-containing protein</fullName>
    </recommendedName>
</protein>
<dbReference type="EMBL" id="VFPN01000001">
    <property type="protein sequence ID" value="TQM66038.1"/>
    <property type="molecule type" value="Genomic_DNA"/>
</dbReference>
<accession>A0A543I630</accession>
<organism evidence="1 2">
    <name type="scientific">Klugiella xanthotipulae</name>
    <dbReference type="NCBI Taxonomy" id="244735"/>
    <lineage>
        <taxon>Bacteria</taxon>
        <taxon>Bacillati</taxon>
        <taxon>Actinomycetota</taxon>
        <taxon>Actinomycetes</taxon>
        <taxon>Micrococcales</taxon>
        <taxon>Microbacteriaceae</taxon>
        <taxon>Klugiella</taxon>
    </lineage>
</organism>
<dbReference type="AlphaFoldDB" id="A0A543I630"/>
<evidence type="ECO:0008006" key="3">
    <source>
        <dbReference type="Google" id="ProtNLM"/>
    </source>
</evidence>
<comment type="caution">
    <text evidence="1">The sequence shown here is derived from an EMBL/GenBank/DDBJ whole genome shotgun (WGS) entry which is preliminary data.</text>
</comment>
<keyword evidence="2" id="KW-1185">Reference proteome</keyword>
<sequence>MQGFRLTRDVLGGYYPVADTEEEVATMSTTPESTVEAYLAQVRPDAVGAVRQLDRIVRETESRLEVSVRYGILMYALDGDWRHWVCAVNATSKVVVLRFLYGVILDDPLGVLRQGSAELCNWDFAPEDLIEETAVAGYVSEAVARHAYFRENAVAINVESKKKAAARKRK</sequence>
<reference evidence="1 2" key="1">
    <citation type="submission" date="2019-06" db="EMBL/GenBank/DDBJ databases">
        <title>Sequencing the genomes of 1000 actinobacteria strains.</title>
        <authorList>
            <person name="Klenk H.-P."/>
        </authorList>
    </citation>
    <scope>NUCLEOTIDE SEQUENCE [LARGE SCALE GENOMIC DNA]</scope>
    <source>
        <strain evidence="1 2">DSM 18031</strain>
    </source>
</reference>